<feature type="region of interest" description="Disordered" evidence="1">
    <location>
        <begin position="117"/>
        <end position="368"/>
    </location>
</feature>
<feature type="compositionally biased region" description="Basic and acidic residues" evidence="1">
    <location>
        <begin position="178"/>
        <end position="199"/>
    </location>
</feature>
<dbReference type="OrthoDB" id="341469at2759"/>
<feature type="compositionally biased region" description="Low complexity" evidence="1">
    <location>
        <begin position="344"/>
        <end position="363"/>
    </location>
</feature>
<feature type="compositionally biased region" description="Basic and acidic residues" evidence="1">
    <location>
        <begin position="271"/>
        <end position="297"/>
    </location>
</feature>
<feature type="compositionally biased region" description="Basic residues" evidence="1">
    <location>
        <begin position="159"/>
        <end position="169"/>
    </location>
</feature>
<sequence length="495" mass="56039">MLETISEIFYSCCTLKKNQKDDEYIFILCPAQSDLEEEYVDEEGNIKKKKLEKIRGTAKNIVDNEIITEWSGREIGSCICCHLIYEDEVNIYRSGQNKTLDEDKQEYIGSKLSLRSDSKSVGSLSSYSSKKRFFEEPETDSNSLTVSSDESDHSNEIKGKKRGKKKLNKSKTLSGVDNQKDECEKKESNDKSKKTKESGLDPENTSQSSAGSPPSINNVKQSDNENMSNLTGNSNEKNEIQNKFTNLNKSVKSSCTTKRPSPAFLGKRLPLKNDLKNTSEQKNTKYKIKTKDSENPKKQTPNSQNNAKNVELEKDKLKEKDAQNINKDKHILKNETDKNSDRFSSYSSCPRSDNCSSSSSIVSDNERTKYDEEDMKFNKDISSKIIRSRAMIGIPAEIILKDGSTTSCKVSFSDTESDLSFICDDKVKAVPWSNIKEVFTKKNELKMVNTKVPLFKDPALIVALHLKDTGNCIPLRFNSKQCKEEFLNFAIKMIR</sequence>
<accession>A0A9D5DI12</accession>
<organism evidence="3">
    <name type="scientific">Cryptosporidium canis</name>
    <dbReference type="NCBI Taxonomy" id="195482"/>
    <lineage>
        <taxon>Eukaryota</taxon>
        <taxon>Sar</taxon>
        <taxon>Alveolata</taxon>
        <taxon>Apicomplexa</taxon>
        <taxon>Conoidasida</taxon>
        <taxon>Coccidia</taxon>
        <taxon>Eucoccidiorida</taxon>
        <taxon>Eimeriorina</taxon>
        <taxon>Cryptosporidiidae</taxon>
        <taxon>Cryptosporidium</taxon>
    </lineage>
</organism>
<evidence type="ECO:0000313" key="3">
    <source>
        <dbReference type="EMBL" id="KAJ1610239.1"/>
    </source>
</evidence>
<feature type="domain" description="ISP1 C-terminal" evidence="2">
    <location>
        <begin position="388"/>
        <end position="491"/>
    </location>
</feature>
<dbReference type="EMBL" id="JAPCXC010000026">
    <property type="protein sequence ID" value="KAJ1610239.1"/>
    <property type="molecule type" value="Genomic_DNA"/>
</dbReference>
<proteinExistence type="predicted"/>
<feature type="compositionally biased region" description="Polar residues" evidence="1">
    <location>
        <begin position="298"/>
        <end position="308"/>
    </location>
</feature>
<feature type="compositionally biased region" description="Basic and acidic residues" evidence="1">
    <location>
        <begin position="310"/>
        <end position="341"/>
    </location>
</feature>
<name>A0A9D5DI12_9CRYT</name>
<protein>
    <submittedName>
        <fullName evidence="3">Apicomplexan CP 15/60K like protein</fullName>
    </submittedName>
</protein>
<comment type="caution">
    <text evidence="3">The sequence shown here is derived from an EMBL/GenBank/DDBJ whole genome shotgun (WGS) entry which is preliminary data.</text>
</comment>
<dbReference type="Gene3D" id="2.30.29.30">
    <property type="entry name" value="Pleckstrin-homology domain (PH domain)/Phosphotyrosine-binding domain (PTB)"/>
    <property type="match status" value="1"/>
</dbReference>
<gene>
    <name evidence="3" type="ORF">OJ253_1268</name>
</gene>
<evidence type="ECO:0000259" key="2">
    <source>
        <dbReference type="Pfam" id="PF18161"/>
    </source>
</evidence>
<dbReference type="Pfam" id="PF18161">
    <property type="entry name" value="ISP1_C"/>
    <property type="match status" value="1"/>
</dbReference>
<dbReference type="InterPro" id="IPR041316">
    <property type="entry name" value="ISP1_C"/>
</dbReference>
<dbReference type="InterPro" id="IPR011993">
    <property type="entry name" value="PH-like_dom_sf"/>
</dbReference>
<evidence type="ECO:0000256" key="1">
    <source>
        <dbReference type="SAM" id="MobiDB-lite"/>
    </source>
</evidence>
<dbReference type="AlphaFoldDB" id="A0A9D5DI12"/>
<feature type="compositionally biased region" description="Low complexity" evidence="1">
    <location>
        <begin position="117"/>
        <end position="128"/>
    </location>
</feature>
<dbReference type="Proteomes" id="UP001067231">
    <property type="component" value="Unassembled WGS sequence"/>
</dbReference>
<feature type="compositionally biased region" description="Polar residues" evidence="1">
    <location>
        <begin position="203"/>
        <end position="259"/>
    </location>
</feature>
<reference evidence="3" key="1">
    <citation type="submission" date="2022-10" db="EMBL/GenBank/DDBJ databases">
        <title>Adaptive evolution leads to modifications in subtelomeric GC content in a zoonotic Cryptosporidium species.</title>
        <authorList>
            <person name="Li J."/>
            <person name="Feng Y."/>
            <person name="Xiao L."/>
        </authorList>
    </citation>
    <scope>NUCLEOTIDE SEQUENCE</scope>
    <source>
        <strain evidence="3">33844</strain>
    </source>
</reference>